<name>A0A4Y7PPX3_9AGAM</name>
<dbReference type="VEuPathDB" id="FungiDB:BD410DRAFT_886028"/>
<dbReference type="AlphaFoldDB" id="A0A4Y7PPX3"/>
<proteinExistence type="predicted"/>
<keyword evidence="2" id="KW-1185">Reference proteome</keyword>
<gene>
    <name evidence="1" type="ORF">BD410DRAFT_886028</name>
</gene>
<sequence>MKNETTGNERQWERLGPLGLFLCQKFQKPLSSKEETQGREAKREGIGYGRDIDWCKQWRWKGQKNWIKNLTRGTLIALKHPRVLKSSIAHGKCGTICEYADDEQSSSSRWYECSPNTATRRRDEEEAAYQRGLGQDHDYCLVVKSLNWCRGGSRRGPFVVLAVAVLVDELGFREVGTGGTHTRRINSAPPRCRQRI</sequence>
<accession>A0A4Y7PPX3</accession>
<reference evidence="1 2" key="1">
    <citation type="submission" date="2018-06" db="EMBL/GenBank/DDBJ databases">
        <title>A transcriptomic atlas of mushroom development highlights an independent origin of complex multicellularity.</title>
        <authorList>
            <consortium name="DOE Joint Genome Institute"/>
            <person name="Krizsan K."/>
            <person name="Almasi E."/>
            <person name="Merenyi Z."/>
            <person name="Sahu N."/>
            <person name="Viragh M."/>
            <person name="Koszo T."/>
            <person name="Mondo S."/>
            <person name="Kiss B."/>
            <person name="Balint B."/>
            <person name="Kues U."/>
            <person name="Barry K."/>
            <person name="Hegedus J.C."/>
            <person name="Henrissat B."/>
            <person name="Johnson J."/>
            <person name="Lipzen A."/>
            <person name="Ohm R."/>
            <person name="Nagy I."/>
            <person name="Pangilinan J."/>
            <person name="Yan J."/>
            <person name="Xiong Y."/>
            <person name="Grigoriev I.V."/>
            <person name="Hibbett D.S."/>
            <person name="Nagy L.G."/>
        </authorList>
    </citation>
    <scope>NUCLEOTIDE SEQUENCE [LARGE SCALE GENOMIC DNA]</scope>
    <source>
        <strain evidence="1 2">SZMC22713</strain>
    </source>
</reference>
<dbReference type="EMBL" id="ML170227">
    <property type="protein sequence ID" value="TDL17168.1"/>
    <property type="molecule type" value="Genomic_DNA"/>
</dbReference>
<evidence type="ECO:0000313" key="1">
    <source>
        <dbReference type="EMBL" id="TDL17168.1"/>
    </source>
</evidence>
<evidence type="ECO:0000313" key="2">
    <source>
        <dbReference type="Proteomes" id="UP000294933"/>
    </source>
</evidence>
<organism evidence="1 2">
    <name type="scientific">Rickenella mellea</name>
    <dbReference type="NCBI Taxonomy" id="50990"/>
    <lineage>
        <taxon>Eukaryota</taxon>
        <taxon>Fungi</taxon>
        <taxon>Dikarya</taxon>
        <taxon>Basidiomycota</taxon>
        <taxon>Agaricomycotina</taxon>
        <taxon>Agaricomycetes</taxon>
        <taxon>Hymenochaetales</taxon>
        <taxon>Rickenellaceae</taxon>
        <taxon>Rickenella</taxon>
    </lineage>
</organism>
<protein>
    <submittedName>
        <fullName evidence="1">Uncharacterized protein</fullName>
    </submittedName>
</protein>
<dbReference type="Proteomes" id="UP000294933">
    <property type="component" value="Unassembled WGS sequence"/>
</dbReference>